<dbReference type="EMBL" id="JAUZVZ010000001">
    <property type="protein sequence ID" value="MDP4534699.1"/>
    <property type="molecule type" value="Genomic_DNA"/>
</dbReference>
<keyword evidence="3" id="KW-1185">Reference proteome</keyword>
<accession>A0ABT9GUZ5</accession>
<evidence type="ECO:0000256" key="1">
    <source>
        <dbReference type="SAM" id="Phobius"/>
    </source>
</evidence>
<dbReference type="RefSeq" id="WP_305891967.1">
    <property type="nucleotide sequence ID" value="NZ_JAUZVZ010000001.1"/>
</dbReference>
<evidence type="ECO:0000313" key="2">
    <source>
        <dbReference type="EMBL" id="MDP4534699.1"/>
    </source>
</evidence>
<organism evidence="2 3">
    <name type="scientific">Alkalimonas collagenimarina</name>
    <dbReference type="NCBI Taxonomy" id="400390"/>
    <lineage>
        <taxon>Bacteria</taxon>
        <taxon>Pseudomonadati</taxon>
        <taxon>Pseudomonadota</taxon>
        <taxon>Gammaproteobacteria</taxon>
        <taxon>Alkalimonas</taxon>
    </lineage>
</organism>
<comment type="caution">
    <text evidence="2">The sequence shown here is derived from an EMBL/GenBank/DDBJ whole genome shotgun (WGS) entry which is preliminary data.</text>
</comment>
<proteinExistence type="predicted"/>
<keyword evidence="1" id="KW-0812">Transmembrane</keyword>
<evidence type="ECO:0000313" key="3">
    <source>
        <dbReference type="Proteomes" id="UP001231616"/>
    </source>
</evidence>
<keyword evidence="1" id="KW-0472">Membrane</keyword>
<feature type="transmembrane region" description="Helical" evidence="1">
    <location>
        <begin position="42"/>
        <end position="66"/>
    </location>
</feature>
<reference evidence="2 3" key="1">
    <citation type="submission" date="2023-08" db="EMBL/GenBank/DDBJ databases">
        <authorList>
            <person name="Joshi A."/>
            <person name="Thite S."/>
        </authorList>
    </citation>
    <scope>NUCLEOTIDE SEQUENCE [LARGE SCALE GENOMIC DNA]</scope>
    <source>
        <strain evidence="2 3">AC40</strain>
    </source>
</reference>
<feature type="transmembrane region" description="Helical" evidence="1">
    <location>
        <begin position="161"/>
        <end position="186"/>
    </location>
</feature>
<feature type="transmembrane region" description="Helical" evidence="1">
    <location>
        <begin position="12"/>
        <end position="30"/>
    </location>
</feature>
<protein>
    <submittedName>
        <fullName evidence="2">Uncharacterized protein</fullName>
    </submittedName>
</protein>
<gene>
    <name evidence="2" type="ORF">Q3O60_00630</name>
</gene>
<dbReference type="Proteomes" id="UP001231616">
    <property type="component" value="Unassembled WGS sequence"/>
</dbReference>
<sequence length="440" mass="50744">MDILNNREIAIAFWLFAISIYIFSASRMVEVRKAFRNLLSAFFVKQIISVLSLMITYMVIVIYFLSELDLWNIGQLKNTLFWCASVGFMSLFKLESIKKDKSFFQHSVIDNLKLLAILQFIVSVYTFPLWVEVLLVPILVLISAMLAIAERDNKYHQVKALLEYCLAFFGITLIAHTAYMLTVNFISFGNEKTAYDFFVPPLLTLCYLPFVFVMLVYSTYEQVFIRLQFSIKRRLYRNLAELYALVLFNIDIKLLERWSYQVARVNIESHDDLIESFKHMFRVRSAEKHPKDVPSDLGWSPYEAKEFLSKEGLGTGFYDRVFEEEWCASSPMVDFGDGIIPANIAFYVEGSKEVASSLKIMVNVNDATGSQIAREKLLELANALSHSSFNQYLSDKMKNAILEGRPISEECENKTISLTMNLWPGHRFNGYDINFIVSSI</sequence>
<feature type="transmembrane region" description="Helical" evidence="1">
    <location>
        <begin position="133"/>
        <end position="149"/>
    </location>
</feature>
<name>A0ABT9GUZ5_9GAMM</name>
<feature type="transmembrane region" description="Helical" evidence="1">
    <location>
        <begin position="198"/>
        <end position="217"/>
    </location>
</feature>
<keyword evidence="1" id="KW-1133">Transmembrane helix</keyword>